<comment type="caution">
    <text evidence="1">The sequence shown here is derived from an EMBL/GenBank/DDBJ whole genome shotgun (WGS) entry which is preliminary data.</text>
</comment>
<evidence type="ECO:0000313" key="1">
    <source>
        <dbReference type="EMBL" id="KAK2652324.1"/>
    </source>
</evidence>
<organism evidence="1 2">
    <name type="scientific">Dipteronia dyeriana</name>
    <dbReference type="NCBI Taxonomy" id="168575"/>
    <lineage>
        <taxon>Eukaryota</taxon>
        <taxon>Viridiplantae</taxon>
        <taxon>Streptophyta</taxon>
        <taxon>Embryophyta</taxon>
        <taxon>Tracheophyta</taxon>
        <taxon>Spermatophyta</taxon>
        <taxon>Magnoliopsida</taxon>
        <taxon>eudicotyledons</taxon>
        <taxon>Gunneridae</taxon>
        <taxon>Pentapetalae</taxon>
        <taxon>rosids</taxon>
        <taxon>malvids</taxon>
        <taxon>Sapindales</taxon>
        <taxon>Sapindaceae</taxon>
        <taxon>Hippocastanoideae</taxon>
        <taxon>Acereae</taxon>
        <taxon>Dipteronia</taxon>
    </lineage>
</organism>
<name>A0AAD9X3W9_9ROSI</name>
<keyword evidence="2" id="KW-1185">Reference proteome</keyword>
<evidence type="ECO:0000313" key="2">
    <source>
        <dbReference type="Proteomes" id="UP001280121"/>
    </source>
</evidence>
<sequence>MSVNLISIDWRSVSIKAVDRDVILECDKTNHENLKNMRSVRSTMSSFWSGDRLIGGLNRTIWQSGELFVRSYNGGGVLEGLLIIGDPIERHDFCELYSRELLRNLDDGRDFFFSFCFNEYVVSSMAGTRKIKGMILKPIDDLVTSAYDCVLALLVNGVEKSDSDGSSSESSKYSDPDFPSEAYQAADKETLSTCPQIPVQVLSEKYSKPVSSIAYFDTGTHTTMMNPKVLPLNAWKKSVYHFLATDGQTFITNLVSKNKVGIRIFPTCTLWVRVIGTPLPDKDVLIGWDIYSQAKFLRIEVHYARIYSSIRSQYALCLPPTRILHIRTDWLKVPVYLRFVFI</sequence>
<gene>
    <name evidence="1" type="ORF">Ddye_012180</name>
</gene>
<dbReference type="EMBL" id="JANJYI010000004">
    <property type="protein sequence ID" value="KAK2652324.1"/>
    <property type="molecule type" value="Genomic_DNA"/>
</dbReference>
<accession>A0AAD9X3W9</accession>
<proteinExistence type="predicted"/>
<dbReference type="AlphaFoldDB" id="A0AAD9X3W9"/>
<dbReference type="Proteomes" id="UP001280121">
    <property type="component" value="Unassembled WGS sequence"/>
</dbReference>
<protein>
    <submittedName>
        <fullName evidence="1">Uncharacterized protein</fullName>
    </submittedName>
</protein>
<reference evidence="1" key="1">
    <citation type="journal article" date="2023" name="Plant J.">
        <title>Genome sequences and population genomics provide insights into the demographic history, inbreeding, and mutation load of two 'living fossil' tree species of Dipteronia.</title>
        <authorList>
            <person name="Feng Y."/>
            <person name="Comes H.P."/>
            <person name="Chen J."/>
            <person name="Zhu S."/>
            <person name="Lu R."/>
            <person name="Zhang X."/>
            <person name="Li P."/>
            <person name="Qiu J."/>
            <person name="Olsen K.M."/>
            <person name="Qiu Y."/>
        </authorList>
    </citation>
    <scope>NUCLEOTIDE SEQUENCE</scope>
    <source>
        <strain evidence="1">KIB01</strain>
    </source>
</reference>